<proteinExistence type="predicted"/>
<dbReference type="Gene3D" id="3.90.640.10">
    <property type="entry name" value="Actin, Chain A, domain 4"/>
    <property type="match status" value="1"/>
</dbReference>
<dbReference type="EMBL" id="CAJVPV010003378">
    <property type="protein sequence ID" value="CAG8550574.1"/>
    <property type="molecule type" value="Genomic_DNA"/>
</dbReference>
<dbReference type="PANTHER" id="PTHR14187">
    <property type="entry name" value="ALPHA KINASE/ELONGATION FACTOR 2 KINASE"/>
    <property type="match status" value="1"/>
</dbReference>
<gene>
    <name evidence="3" type="ORF">AMORRO_LOCUS5554</name>
</gene>
<dbReference type="Pfam" id="PF00012">
    <property type="entry name" value="HSP70"/>
    <property type="match status" value="1"/>
</dbReference>
<dbReference type="PANTHER" id="PTHR14187:SF5">
    <property type="entry name" value="HEAT SHOCK 70 KDA PROTEIN 12A"/>
    <property type="match status" value="1"/>
</dbReference>
<dbReference type="Proteomes" id="UP000789342">
    <property type="component" value="Unassembled WGS sequence"/>
</dbReference>
<reference evidence="3" key="1">
    <citation type="submission" date="2021-06" db="EMBL/GenBank/DDBJ databases">
        <authorList>
            <person name="Kallberg Y."/>
            <person name="Tangrot J."/>
            <person name="Rosling A."/>
        </authorList>
    </citation>
    <scope>NUCLEOTIDE SEQUENCE</scope>
    <source>
        <strain evidence="3">CL551</strain>
    </source>
</reference>
<dbReference type="CDD" id="cd10229">
    <property type="entry name" value="ASKHA_NBD_HSP70_HSPA12"/>
    <property type="match status" value="1"/>
</dbReference>
<dbReference type="InterPro" id="IPR013126">
    <property type="entry name" value="Hsp_70_fam"/>
</dbReference>
<accession>A0A9N9B0M0</accession>
<name>A0A9N9B0M0_9GLOM</name>
<dbReference type="GO" id="GO:0140662">
    <property type="term" value="F:ATP-dependent protein folding chaperone"/>
    <property type="evidence" value="ECO:0007669"/>
    <property type="project" value="InterPro"/>
</dbReference>
<comment type="caution">
    <text evidence="3">The sequence shown here is derived from an EMBL/GenBank/DDBJ whole genome shotgun (WGS) entry which is preliminary data.</text>
</comment>
<sequence length="566" mass="65349">MSWDIRVVVGLDFGTTYSGFTYRHVDGDRYITNDRWPGERGQCQFKTNTVLQYEENLTDVKAWGYPALSKRPSSRSDKNERTYVVELFKLHLGDLDEEHRRRLSTVVDYKKAITDYLREIGMCMKRTVESEWEGIEFLKHALLVITVPAEYPEGAKAIMRECAYNAGLIADKKSEQLQFTTEPEAAAIYCMDNLREHDLETSGTIFMIVDCGGGTVDLTTRKLLDKDRLGEITVRAGDYCGSTFIDAEFIKYLREELGEVMDMLENSYYGQMQYMIQEFCRHVKLPFTGDDPDFSFIMNLEEVAPILSLYASDEVKRKMDEKEWMIRLDYATIKSMFDPVVERILRMISAQLDNCREKCSIMFLVGGFGQSVYLQNRIKQEFLRHRVDNISVPTNPIAAISRGAAIYGQSFRHIDDTINMNGLKFIIDSRVLKFTYGVKILSAWKPGDPPERNNGFLYRFYTIVRKGTEVKTDEEFSADNFCPCFPFQKTGLFEIYYTREYDANFIDEPGMKLLGKLKIDWPDVELGTKRPTTFKLTFGRMEITATANNRINGQTYQTTLEINAED</sequence>
<evidence type="ECO:0000313" key="4">
    <source>
        <dbReference type="Proteomes" id="UP000789342"/>
    </source>
</evidence>
<dbReference type="InterPro" id="IPR043129">
    <property type="entry name" value="ATPase_NBD"/>
</dbReference>
<evidence type="ECO:0000313" key="3">
    <source>
        <dbReference type="EMBL" id="CAG8550574.1"/>
    </source>
</evidence>
<dbReference type="GO" id="GO:0005524">
    <property type="term" value="F:ATP binding"/>
    <property type="evidence" value="ECO:0007669"/>
    <property type="project" value="UniProtKB-KW"/>
</dbReference>
<keyword evidence="2" id="KW-0067">ATP-binding</keyword>
<keyword evidence="1" id="KW-0547">Nucleotide-binding</keyword>
<dbReference type="AlphaFoldDB" id="A0A9N9B0M0"/>
<dbReference type="SUPFAM" id="SSF53067">
    <property type="entry name" value="Actin-like ATPase domain"/>
    <property type="match status" value="2"/>
</dbReference>
<dbReference type="OrthoDB" id="2963168at2759"/>
<evidence type="ECO:0000256" key="1">
    <source>
        <dbReference type="ARBA" id="ARBA00022741"/>
    </source>
</evidence>
<protein>
    <submittedName>
        <fullName evidence="3">13091_t:CDS:1</fullName>
    </submittedName>
</protein>
<evidence type="ECO:0000256" key="2">
    <source>
        <dbReference type="ARBA" id="ARBA00022840"/>
    </source>
</evidence>
<dbReference type="Gene3D" id="3.30.420.40">
    <property type="match status" value="2"/>
</dbReference>
<keyword evidence="4" id="KW-1185">Reference proteome</keyword>
<organism evidence="3 4">
    <name type="scientific">Acaulospora morrowiae</name>
    <dbReference type="NCBI Taxonomy" id="94023"/>
    <lineage>
        <taxon>Eukaryota</taxon>
        <taxon>Fungi</taxon>
        <taxon>Fungi incertae sedis</taxon>
        <taxon>Mucoromycota</taxon>
        <taxon>Glomeromycotina</taxon>
        <taxon>Glomeromycetes</taxon>
        <taxon>Diversisporales</taxon>
        <taxon>Acaulosporaceae</taxon>
        <taxon>Acaulospora</taxon>
    </lineage>
</organism>